<dbReference type="PROSITE" id="PS52016">
    <property type="entry name" value="TONB_DEPENDENT_REC_3"/>
    <property type="match status" value="1"/>
</dbReference>
<keyword evidence="4" id="KW-0472">Membrane</keyword>
<name>A0A3B0VQV6_9ZZZZ</name>
<dbReference type="PROSITE" id="PS01156">
    <property type="entry name" value="TONB_DEPENDENT_REC_2"/>
    <property type="match status" value="1"/>
</dbReference>
<evidence type="ECO:0000256" key="1">
    <source>
        <dbReference type="ARBA" id="ARBA00004571"/>
    </source>
</evidence>
<gene>
    <name evidence="6" type="ORF">MNBD_GAMMA01-81</name>
</gene>
<keyword evidence="2" id="KW-0813">Transport</keyword>
<reference evidence="6" key="1">
    <citation type="submission" date="2018-06" db="EMBL/GenBank/DDBJ databases">
        <authorList>
            <person name="Zhirakovskaya E."/>
        </authorList>
    </citation>
    <scope>NUCLEOTIDE SEQUENCE</scope>
</reference>
<proteinExistence type="predicted"/>
<evidence type="ECO:0000313" key="6">
    <source>
        <dbReference type="EMBL" id="VAW41432.1"/>
    </source>
</evidence>
<sequence length="59" mass="6609">HPNGTGGFVSYNIYANWKLSGTAKIRLGLENIFDKKYREHGSGLEAAGRNFHASFSYLF</sequence>
<keyword evidence="3" id="KW-0812">Transmembrane</keyword>
<feature type="non-terminal residue" evidence="6">
    <location>
        <position position="1"/>
    </location>
</feature>
<evidence type="ECO:0000256" key="4">
    <source>
        <dbReference type="ARBA" id="ARBA00023136"/>
    </source>
</evidence>
<dbReference type="InterPro" id="IPR036942">
    <property type="entry name" value="Beta-barrel_TonB_sf"/>
</dbReference>
<accession>A0A3B0VQV6</accession>
<dbReference type="InterPro" id="IPR039426">
    <property type="entry name" value="TonB-dep_rcpt-like"/>
</dbReference>
<protein>
    <submittedName>
        <fullName evidence="6">Uncharacterized protein</fullName>
    </submittedName>
</protein>
<dbReference type="InterPro" id="IPR010917">
    <property type="entry name" value="TonB_rcpt_CS"/>
</dbReference>
<organism evidence="6">
    <name type="scientific">hydrothermal vent metagenome</name>
    <dbReference type="NCBI Taxonomy" id="652676"/>
    <lineage>
        <taxon>unclassified sequences</taxon>
        <taxon>metagenomes</taxon>
        <taxon>ecological metagenomes</taxon>
    </lineage>
</organism>
<comment type="subcellular location">
    <subcellularLocation>
        <location evidence="1">Cell outer membrane</location>
        <topology evidence="1">Multi-pass membrane protein</topology>
    </subcellularLocation>
</comment>
<evidence type="ECO:0000256" key="2">
    <source>
        <dbReference type="ARBA" id="ARBA00022448"/>
    </source>
</evidence>
<dbReference type="EMBL" id="UOEW01000305">
    <property type="protein sequence ID" value="VAW41432.1"/>
    <property type="molecule type" value="Genomic_DNA"/>
</dbReference>
<dbReference type="SUPFAM" id="SSF56935">
    <property type="entry name" value="Porins"/>
    <property type="match status" value="1"/>
</dbReference>
<dbReference type="AlphaFoldDB" id="A0A3B0VQV6"/>
<evidence type="ECO:0000256" key="5">
    <source>
        <dbReference type="ARBA" id="ARBA00023237"/>
    </source>
</evidence>
<keyword evidence="5" id="KW-0998">Cell outer membrane</keyword>
<dbReference type="GO" id="GO:0009279">
    <property type="term" value="C:cell outer membrane"/>
    <property type="evidence" value="ECO:0007669"/>
    <property type="project" value="UniProtKB-SubCell"/>
</dbReference>
<evidence type="ECO:0000256" key="3">
    <source>
        <dbReference type="ARBA" id="ARBA00022692"/>
    </source>
</evidence>
<dbReference type="Gene3D" id="2.40.170.20">
    <property type="entry name" value="TonB-dependent receptor, beta-barrel domain"/>
    <property type="match status" value="1"/>
</dbReference>